<comment type="caution">
    <text evidence="1">The sequence shown here is derived from an EMBL/GenBank/DDBJ whole genome shotgun (WGS) entry which is preliminary data.</text>
</comment>
<reference evidence="1" key="1">
    <citation type="submission" date="2021-06" db="EMBL/GenBank/DDBJ databases">
        <authorList>
            <person name="Kallberg Y."/>
            <person name="Tangrot J."/>
            <person name="Rosling A."/>
        </authorList>
    </citation>
    <scope>NUCLEOTIDE SEQUENCE</scope>
    <source>
        <strain evidence="1">MA461A</strain>
    </source>
</reference>
<keyword evidence="2" id="KW-1185">Reference proteome</keyword>
<organism evidence="1 2">
    <name type="scientific">Racocetra persica</name>
    <dbReference type="NCBI Taxonomy" id="160502"/>
    <lineage>
        <taxon>Eukaryota</taxon>
        <taxon>Fungi</taxon>
        <taxon>Fungi incertae sedis</taxon>
        <taxon>Mucoromycota</taxon>
        <taxon>Glomeromycotina</taxon>
        <taxon>Glomeromycetes</taxon>
        <taxon>Diversisporales</taxon>
        <taxon>Gigasporaceae</taxon>
        <taxon>Racocetra</taxon>
    </lineage>
</organism>
<evidence type="ECO:0000313" key="1">
    <source>
        <dbReference type="EMBL" id="CAG8739486.1"/>
    </source>
</evidence>
<accession>A0ACA9Q942</accession>
<protein>
    <submittedName>
        <fullName evidence="1">25705_t:CDS:1</fullName>
    </submittedName>
</protein>
<name>A0ACA9Q942_9GLOM</name>
<dbReference type="Proteomes" id="UP000789920">
    <property type="component" value="Unassembled WGS sequence"/>
</dbReference>
<feature type="non-terminal residue" evidence="1">
    <location>
        <position position="1"/>
    </location>
</feature>
<proteinExistence type="predicted"/>
<evidence type="ECO:0000313" key="2">
    <source>
        <dbReference type="Proteomes" id="UP000789920"/>
    </source>
</evidence>
<sequence>AYVHPEYFKRNPKTCAPVFISATHENSAIGQMTLYQDTDGNTWVQGAYQSGFHDEKDWSYVWTIKNACGDVIYNISDTIEIKYFKGTACDAAPGGPVWRKRNGKSGDDCREHIGEWGVKNWITKITDLTWSCDGKGIKHQTCSGKDIYKDMVPKYLLYGHDAKHDKRNPGNPAPININDEVLPRRLSDIVKKRQGGTSTFPAPINVNNDGNVINPPANNPPAANPNPPANNPPANNPPANNPPANNPPANNPPANNPPANPTDAPAATDTTAPGTTLTTTITTTVTSTVPLPPPATST</sequence>
<dbReference type="EMBL" id="CAJVQC010028399">
    <property type="protein sequence ID" value="CAG8739486.1"/>
    <property type="molecule type" value="Genomic_DNA"/>
</dbReference>
<gene>
    <name evidence="1" type="ORF">RPERSI_LOCUS13004</name>
</gene>